<dbReference type="SUPFAM" id="SSF53597">
    <property type="entry name" value="Dihydrofolate reductase-like"/>
    <property type="match status" value="1"/>
</dbReference>
<dbReference type="Gene3D" id="3.40.430.10">
    <property type="entry name" value="Dihydrofolate Reductase, subunit A"/>
    <property type="match status" value="1"/>
</dbReference>
<dbReference type="InterPro" id="IPR024072">
    <property type="entry name" value="DHFR-like_dom_sf"/>
</dbReference>
<evidence type="ECO:0000256" key="5">
    <source>
        <dbReference type="ARBA" id="ARBA00015035"/>
    </source>
</evidence>
<evidence type="ECO:0000256" key="12">
    <source>
        <dbReference type="ARBA" id="ARBA00049020"/>
    </source>
</evidence>
<comment type="pathway">
    <text evidence="2">Cofactor biosynthesis; riboflavin biosynthesis.</text>
</comment>
<evidence type="ECO:0000256" key="9">
    <source>
        <dbReference type="ARBA" id="ARBA00030073"/>
    </source>
</evidence>
<comment type="catalytic activity">
    <reaction evidence="11">
        <text>2,5-diamino-6-(1-D-ribitylamino)pyrimidin-4(3H)-one 5'-phosphate + NAD(+) = 2,5-diamino-6-(1-D-ribosylamino)pyrimidin-4(3H)-one 5'-phosphate + NADH + H(+)</text>
        <dbReference type="Rhea" id="RHEA:27274"/>
        <dbReference type="ChEBI" id="CHEBI:15378"/>
        <dbReference type="ChEBI" id="CHEBI:57540"/>
        <dbReference type="ChEBI" id="CHEBI:57945"/>
        <dbReference type="ChEBI" id="CHEBI:58890"/>
        <dbReference type="ChEBI" id="CHEBI:59545"/>
        <dbReference type="EC" id="1.1.1.302"/>
    </reaction>
</comment>
<keyword evidence="6" id="KW-0686">Riboflavin biosynthesis</keyword>
<reference evidence="14 15" key="1">
    <citation type="journal article" date="2015" name="Fungal Genet. Biol.">
        <title>Evolution of novel wood decay mechanisms in Agaricales revealed by the genome sequences of Fistulina hepatica and Cylindrobasidium torrendii.</title>
        <authorList>
            <person name="Floudas D."/>
            <person name="Held B.W."/>
            <person name="Riley R."/>
            <person name="Nagy L.G."/>
            <person name="Koehler G."/>
            <person name="Ransdell A.S."/>
            <person name="Younus H."/>
            <person name="Chow J."/>
            <person name="Chiniquy J."/>
            <person name="Lipzen A."/>
            <person name="Tritt A."/>
            <person name="Sun H."/>
            <person name="Haridas S."/>
            <person name="LaButti K."/>
            <person name="Ohm R.A."/>
            <person name="Kues U."/>
            <person name="Blanchette R.A."/>
            <person name="Grigoriev I.V."/>
            <person name="Minto R.E."/>
            <person name="Hibbett D.S."/>
        </authorList>
    </citation>
    <scope>NUCLEOTIDE SEQUENCE [LARGE SCALE GENOMIC DNA]</scope>
    <source>
        <strain evidence="14 15">ATCC 64428</strain>
    </source>
</reference>
<dbReference type="PANTHER" id="PTHR38011:SF7">
    <property type="entry name" value="2,5-DIAMINO-6-RIBOSYLAMINO-4(3H)-PYRIMIDINONE 5'-PHOSPHATE REDUCTASE"/>
    <property type="match status" value="1"/>
</dbReference>
<dbReference type="InterPro" id="IPR002734">
    <property type="entry name" value="RibDG_C"/>
</dbReference>
<evidence type="ECO:0000259" key="13">
    <source>
        <dbReference type="Pfam" id="PF01872"/>
    </source>
</evidence>
<dbReference type="GO" id="GO:0008703">
    <property type="term" value="F:5-amino-6-(5-phosphoribosylamino)uracil reductase activity"/>
    <property type="evidence" value="ECO:0007669"/>
    <property type="project" value="InterPro"/>
</dbReference>
<evidence type="ECO:0000256" key="1">
    <source>
        <dbReference type="ARBA" id="ARBA00003555"/>
    </source>
</evidence>
<feature type="non-terminal residue" evidence="14">
    <location>
        <position position="215"/>
    </location>
</feature>
<feature type="domain" description="Bacterial bifunctional deaminase-reductase C-terminal" evidence="13">
    <location>
        <begin position="24"/>
        <end position="208"/>
    </location>
</feature>
<dbReference type="AlphaFoldDB" id="A0A0D7AGP9"/>
<evidence type="ECO:0000256" key="3">
    <source>
        <dbReference type="ARBA" id="ARBA00009723"/>
    </source>
</evidence>
<dbReference type="Pfam" id="PF01872">
    <property type="entry name" value="RibD_C"/>
    <property type="match status" value="1"/>
</dbReference>
<dbReference type="PANTHER" id="PTHR38011">
    <property type="entry name" value="DIHYDROFOLATE REDUCTASE FAMILY PROTEIN (AFU_ORTHOLOGUE AFUA_8G06820)"/>
    <property type="match status" value="1"/>
</dbReference>
<proteinExistence type="inferred from homology"/>
<evidence type="ECO:0000256" key="6">
    <source>
        <dbReference type="ARBA" id="ARBA00022619"/>
    </source>
</evidence>
<dbReference type="Proteomes" id="UP000054144">
    <property type="component" value="Unassembled WGS sequence"/>
</dbReference>
<comment type="function">
    <text evidence="1">Catalyzes an early step in riboflavin biosynthesis, the NADPH-dependent reduction of the ribose side chain of 2,5-diamino-6-ribosylamino-4(3H)-pyrimidinone 5'-phosphate, yielding 2,5-diamino-6-ribitylamino-4(3H)-pyrimidinone 5'-phosphate.</text>
</comment>
<evidence type="ECO:0000313" key="14">
    <source>
        <dbReference type="EMBL" id="KIY50018.1"/>
    </source>
</evidence>
<evidence type="ECO:0000256" key="11">
    <source>
        <dbReference type="ARBA" id="ARBA00047550"/>
    </source>
</evidence>
<dbReference type="EC" id="1.1.1.302" evidence="4"/>
<accession>A0A0D7AGP9</accession>
<dbReference type="EMBL" id="KN881694">
    <property type="protein sequence ID" value="KIY50018.1"/>
    <property type="molecule type" value="Genomic_DNA"/>
</dbReference>
<comment type="similarity">
    <text evidence="3">Belongs to the HTP reductase family.</text>
</comment>
<keyword evidence="8" id="KW-0560">Oxidoreductase</keyword>
<evidence type="ECO:0000256" key="2">
    <source>
        <dbReference type="ARBA" id="ARBA00005104"/>
    </source>
</evidence>
<organism evidence="14 15">
    <name type="scientific">Fistulina hepatica ATCC 64428</name>
    <dbReference type="NCBI Taxonomy" id="1128425"/>
    <lineage>
        <taxon>Eukaryota</taxon>
        <taxon>Fungi</taxon>
        <taxon>Dikarya</taxon>
        <taxon>Basidiomycota</taxon>
        <taxon>Agaricomycotina</taxon>
        <taxon>Agaricomycetes</taxon>
        <taxon>Agaricomycetidae</taxon>
        <taxon>Agaricales</taxon>
        <taxon>Fistulinaceae</taxon>
        <taxon>Fistulina</taxon>
    </lineage>
</organism>
<feature type="non-terminal residue" evidence="14">
    <location>
        <position position="1"/>
    </location>
</feature>
<evidence type="ECO:0000256" key="7">
    <source>
        <dbReference type="ARBA" id="ARBA00022857"/>
    </source>
</evidence>
<evidence type="ECO:0000313" key="15">
    <source>
        <dbReference type="Proteomes" id="UP000054144"/>
    </source>
</evidence>
<evidence type="ECO:0000256" key="8">
    <source>
        <dbReference type="ARBA" id="ARBA00023002"/>
    </source>
</evidence>
<dbReference type="InterPro" id="IPR050765">
    <property type="entry name" value="Riboflavin_Biosynth_HTPR"/>
</dbReference>
<protein>
    <recommendedName>
        <fullName evidence="5">2,5-diamino-6-ribosylamino-4(3H)-pyrimidinone 5'-phosphate reductase</fullName>
        <ecNumber evidence="4">1.1.1.302</ecNumber>
    </recommendedName>
    <alternativeName>
        <fullName evidence="10">2,5-diamino-6-(5-phospho-D-ribosylamino)pyrimidin-4(3H)-one reductase</fullName>
    </alternativeName>
    <alternativeName>
        <fullName evidence="9">2,5-diamino-6-ribitylamino-4(3H)-pyrimidinone 5'-phosphate synthase</fullName>
    </alternativeName>
</protein>
<evidence type="ECO:0000256" key="10">
    <source>
        <dbReference type="ARBA" id="ARBA00031630"/>
    </source>
</evidence>
<dbReference type="GO" id="GO:0009231">
    <property type="term" value="P:riboflavin biosynthetic process"/>
    <property type="evidence" value="ECO:0007669"/>
    <property type="project" value="UniProtKB-KW"/>
</dbReference>
<dbReference type="OrthoDB" id="5432at2759"/>
<keyword evidence="7" id="KW-0521">NADP</keyword>
<evidence type="ECO:0000256" key="4">
    <source>
        <dbReference type="ARBA" id="ARBA00012851"/>
    </source>
</evidence>
<gene>
    <name evidence="14" type="ORF">FISHEDRAFT_6506</name>
</gene>
<comment type="catalytic activity">
    <reaction evidence="12">
        <text>2,5-diamino-6-(1-D-ribitylamino)pyrimidin-4(3H)-one 5'-phosphate + NADP(+) = 2,5-diamino-6-(1-D-ribosylamino)pyrimidin-4(3H)-one 5'-phosphate + NADPH + H(+)</text>
        <dbReference type="Rhea" id="RHEA:27278"/>
        <dbReference type="ChEBI" id="CHEBI:15378"/>
        <dbReference type="ChEBI" id="CHEBI:57783"/>
        <dbReference type="ChEBI" id="CHEBI:58349"/>
        <dbReference type="ChEBI" id="CHEBI:58890"/>
        <dbReference type="ChEBI" id="CHEBI:59545"/>
        <dbReference type="EC" id="1.1.1.302"/>
    </reaction>
</comment>
<name>A0A0D7AGP9_9AGAR</name>
<sequence length="215" mass="23566">PQFLTSVLNRFADSNLAPPLVLRPRVTVTFAQSLDAKIAGQNGKQITLSSDESMFMTHWMRAMHDAILVGVGTALNDDPPTRLRLEDQRHPRPVILDSNLRLRTDCRLLHNKRAGIGRTPWIFCTDANWVDGKLNRRWALEQAGARIVPVAPDADGHPSMDTMLSTLHTEGIHSLMVEGGAAIIRSFSRATVIDTVVITVAPTIVGEGAVGYDVD</sequence>
<keyword evidence="15" id="KW-1185">Reference proteome</keyword>